<comment type="caution">
    <text evidence="8">The sequence shown here is derived from an EMBL/GenBank/DDBJ whole genome shotgun (WGS) entry which is preliminary data.</text>
</comment>
<keyword evidence="3 5" id="KW-1133">Transmembrane helix</keyword>
<evidence type="ECO:0000256" key="5">
    <source>
        <dbReference type="SAM" id="Phobius"/>
    </source>
</evidence>
<evidence type="ECO:0000259" key="7">
    <source>
        <dbReference type="Pfam" id="PF13240"/>
    </source>
</evidence>
<dbReference type="AlphaFoldDB" id="A0A251ZUG1"/>
<dbReference type="InterPro" id="IPR026870">
    <property type="entry name" value="Zinc_ribbon_dom"/>
</dbReference>
<dbReference type="Pfam" id="PF13240">
    <property type="entry name" value="Zn_Ribbon_1"/>
    <property type="match status" value="1"/>
</dbReference>
<feature type="transmembrane region" description="Helical" evidence="5">
    <location>
        <begin position="59"/>
        <end position="78"/>
    </location>
</feature>
<dbReference type="EMBL" id="JOPB01000007">
    <property type="protein sequence ID" value="OUI78304.1"/>
    <property type="molecule type" value="Genomic_DNA"/>
</dbReference>
<evidence type="ECO:0000256" key="3">
    <source>
        <dbReference type="ARBA" id="ARBA00022989"/>
    </source>
</evidence>
<evidence type="ECO:0000259" key="6">
    <source>
        <dbReference type="Pfam" id="PF05154"/>
    </source>
</evidence>
<keyword evidence="9" id="KW-1185">Reference proteome</keyword>
<feature type="domain" description="TM2" evidence="6">
    <location>
        <begin position="55"/>
        <end position="105"/>
    </location>
</feature>
<evidence type="ECO:0000256" key="1">
    <source>
        <dbReference type="ARBA" id="ARBA00004141"/>
    </source>
</evidence>
<evidence type="ECO:0000256" key="4">
    <source>
        <dbReference type="ARBA" id="ARBA00023136"/>
    </source>
</evidence>
<sequence>MDNMVYCRKCGKQIYETDAFCPHCGASQKGGDAPVTSNTDANANVNTNPQVGGMSQKRLAAALFAFFLGGLGIHKFFLGQIGMGIVYLLFCWTLIPALIGLIEGILYICMSDADFEAKYGK</sequence>
<evidence type="ECO:0000256" key="2">
    <source>
        <dbReference type="ARBA" id="ARBA00022692"/>
    </source>
</evidence>
<dbReference type="RefSeq" id="WP_008853231.1">
    <property type="nucleotide sequence ID" value="NZ_JOPB01000007.1"/>
</dbReference>
<dbReference type="InterPro" id="IPR007829">
    <property type="entry name" value="TM2"/>
</dbReference>
<protein>
    <recommendedName>
        <fullName evidence="10">TM2 domain-containing protein</fullName>
    </recommendedName>
</protein>
<comment type="subcellular location">
    <subcellularLocation>
        <location evidence="1">Membrane</location>
        <topology evidence="1">Multi-pass membrane protein</topology>
    </subcellularLocation>
</comment>
<dbReference type="Pfam" id="PF05154">
    <property type="entry name" value="TM2"/>
    <property type="match status" value="1"/>
</dbReference>
<dbReference type="Proteomes" id="UP000194946">
    <property type="component" value="Unassembled WGS sequence"/>
</dbReference>
<keyword evidence="4 5" id="KW-0472">Membrane</keyword>
<organism evidence="8 9">
    <name type="scientific">Commensalibacter intestini</name>
    <dbReference type="NCBI Taxonomy" id="479936"/>
    <lineage>
        <taxon>Bacteria</taxon>
        <taxon>Pseudomonadati</taxon>
        <taxon>Pseudomonadota</taxon>
        <taxon>Alphaproteobacteria</taxon>
        <taxon>Acetobacterales</taxon>
        <taxon>Acetobacteraceae</taxon>
    </lineage>
</organism>
<keyword evidence="2 5" id="KW-0812">Transmembrane</keyword>
<feature type="domain" description="Zinc-ribbon" evidence="7">
    <location>
        <begin position="6"/>
        <end position="27"/>
    </location>
</feature>
<dbReference type="GO" id="GO:0016020">
    <property type="term" value="C:membrane"/>
    <property type="evidence" value="ECO:0007669"/>
    <property type="project" value="UniProtKB-SubCell"/>
</dbReference>
<feature type="transmembrane region" description="Helical" evidence="5">
    <location>
        <begin position="84"/>
        <end position="109"/>
    </location>
</feature>
<reference evidence="9" key="1">
    <citation type="submission" date="2014-06" db="EMBL/GenBank/DDBJ databases">
        <authorList>
            <person name="Winans N.J."/>
            <person name="Newell P.D."/>
            <person name="Douglas A.E."/>
        </authorList>
    </citation>
    <scope>NUCLEOTIDE SEQUENCE [LARGE SCALE GENOMIC DNA]</scope>
    <source>
        <strain evidence="9">DmL_052</strain>
    </source>
</reference>
<gene>
    <name evidence="8" type="ORF">HK18_09710</name>
</gene>
<accession>A0A251ZUG1</accession>
<evidence type="ECO:0008006" key="10">
    <source>
        <dbReference type="Google" id="ProtNLM"/>
    </source>
</evidence>
<proteinExistence type="predicted"/>
<name>A0A251ZUG1_9PROT</name>
<evidence type="ECO:0000313" key="8">
    <source>
        <dbReference type="EMBL" id="OUI78304.1"/>
    </source>
</evidence>
<evidence type="ECO:0000313" key="9">
    <source>
        <dbReference type="Proteomes" id="UP000194946"/>
    </source>
</evidence>